<dbReference type="Gene3D" id="3.40.190.290">
    <property type="match status" value="1"/>
</dbReference>
<keyword evidence="2" id="KW-0805">Transcription regulation</keyword>
<dbReference type="PROSITE" id="PS50931">
    <property type="entry name" value="HTH_LYSR"/>
    <property type="match status" value="1"/>
</dbReference>
<comment type="caution">
    <text evidence="6">The sequence shown here is derived from an EMBL/GenBank/DDBJ whole genome shotgun (WGS) entry which is preliminary data.</text>
</comment>
<dbReference type="Proteomes" id="UP001481677">
    <property type="component" value="Unassembled WGS sequence"/>
</dbReference>
<reference evidence="6 7" key="1">
    <citation type="submission" date="2024-01" db="EMBL/GenBank/DDBJ databases">
        <title>The diversity of rhizobia nodulating Mimosa spp. in eleven states of Brazil covering several biomes is determined by host plant, location, and edaphic factors.</title>
        <authorList>
            <person name="Rouws L."/>
            <person name="Barauna A."/>
            <person name="Beukes C."/>
            <person name="De Faria S.M."/>
            <person name="Gross E."/>
            <person name="Dos Reis Junior F.B."/>
            <person name="Simon M."/>
            <person name="Maluk M."/>
            <person name="Odee D.W."/>
            <person name="Kenicer G."/>
            <person name="Young J.P.W."/>
            <person name="Reis V.M."/>
            <person name="Zilli J."/>
            <person name="James E.K."/>
        </authorList>
    </citation>
    <scope>NUCLEOTIDE SEQUENCE [LARGE SCALE GENOMIC DNA]</scope>
    <source>
        <strain evidence="6 7">JPY530</strain>
    </source>
</reference>
<evidence type="ECO:0000256" key="2">
    <source>
        <dbReference type="ARBA" id="ARBA00023015"/>
    </source>
</evidence>
<evidence type="ECO:0000256" key="4">
    <source>
        <dbReference type="ARBA" id="ARBA00023163"/>
    </source>
</evidence>
<dbReference type="EMBL" id="JAZHGA010000006">
    <property type="protein sequence ID" value="MEM5340158.1"/>
    <property type="molecule type" value="Genomic_DNA"/>
</dbReference>
<keyword evidence="7" id="KW-1185">Reference proteome</keyword>
<comment type="similarity">
    <text evidence="1">Belongs to the LysR transcriptional regulatory family.</text>
</comment>
<dbReference type="InterPro" id="IPR036388">
    <property type="entry name" value="WH-like_DNA-bd_sf"/>
</dbReference>
<proteinExistence type="inferred from homology"/>
<organism evidence="6 7">
    <name type="scientific">Paraburkholderia azotifigens</name>
    <dbReference type="NCBI Taxonomy" id="2057004"/>
    <lineage>
        <taxon>Bacteria</taxon>
        <taxon>Pseudomonadati</taxon>
        <taxon>Pseudomonadota</taxon>
        <taxon>Betaproteobacteria</taxon>
        <taxon>Burkholderiales</taxon>
        <taxon>Burkholderiaceae</taxon>
        <taxon>Paraburkholderia</taxon>
    </lineage>
</organism>
<evidence type="ECO:0000313" key="6">
    <source>
        <dbReference type="EMBL" id="MEM5340158.1"/>
    </source>
</evidence>
<dbReference type="PANTHER" id="PTHR30537">
    <property type="entry name" value="HTH-TYPE TRANSCRIPTIONAL REGULATOR"/>
    <property type="match status" value="1"/>
</dbReference>
<evidence type="ECO:0000256" key="3">
    <source>
        <dbReference type="ARBA" id="ARBA00023125"/>
    </source>
</evidence>
<dbReference type="PANTHER" id="PTHR30537:SF35">
    <property type="entry name" value="TRANSCRIPTIONAL REGULATORY PROTEIN"/>
    <property type="match status" value="1"/>
</dbReference>
<dbReference type="Gene3D" id="1.10.10.10">
    <property type="entry name" value="Winged helix-like DNA-binding domain superfamily/Winged helix DNA-binding domain"/>
    <property type="match status" value="1"/>
</dbReference>
<dbReference type="RefSeq" id="WP_342958750.1">
    <property type="nucleotide sequence ID" value="NZ_JAZHFZ010000009.1"/>
</dbReference>
<evidence type="ECO:0000256" key="1">
    <source>
        <dbReference type="ARBA" id="ARBA00009437"/>
    </source>
</evidence>
<accession>A0ABU9QZS8</accession>
<keyword evidence="4" id="KW-0804">Transcription</keyword>
<dbReference type="InterPro" id="IPR058163">
    <property type="entry name" value="LysR-type_TF_proteobact-type"/>
</dbReference>
<dbReference type="Pfam" id="PF00126">
    <property type="entry name" value="HTH_1"/>
    <property type="match status" value="1"/>
</dbReference>
<protein>
    <submittedName>
        <fullName evidence="6">LysR family transcriptional regulator</fullName>
    </submittedName>
</protein>
<evidence type="ECO:0000313" key="7">
    <source>
        <dbReference type="Proteomes" id="UP001481677"/>
    </source>
</evidence>
<sequence>MDMLQAIRAFAQVATVGSFTTAAQELGTVTSAVSRSIADLEAHLNIRLLHRTTRRVALTEAGERYLSHCEVILKHLAQAEAEALGTNVEPSGILKLGVSANFDPWHLPSLISTYQERFPKVSVSVTLTQQIQQSMLGRHDILLLCSSASPEAGITSDCLGEMSSILCASPVYLARYGMPLTPNDLKQHRCIDFASDLSPRQWVFDGPSGHEEVCPVENTILQSDLCDVLSDSIQAGLGIGPLPVRIGMQRLRTGSVVRVLPDYKIKPRTVYLLYSSPVCDSKIKTWVDFLREALPQRLASDEVMFAPTAEVLPGNRPT</sequence>
<dbReference type="InterPro" id="IPR005119">
    <property type="entry name" value="LysR_subst-bd"/>
</dbReference>
<dbReference type="SUPFAM" id="SSF53850">
    <property type="entry name" value="Periplasmic binding protein-like II"/>
    <property type="match status" value="1"/>
</dbReference>
<evidence type="ECO:0000259" key="5">
    <source>
        <dbReference type="PROSITE" id="PS50931"/>
    </source>
</evidence>
<keyword evidence="3" id="KW-0238">DNA-binding</keyword>
<feature type="domain" description="HTH lysR-type" evidence="5">
    <location>
        <begin position="1"/>
        <end position="59"/>
    </location>
</feature>
<dbReference type="InterPro" id="IPR000847">
    <property type="entry name" value="LysR_HTH_N"/>
</dbReference>
<name>A0ABU9QZS8_9BURK</name>
<dbReference type="InterPro" id="IPR036390">
    <property type="entry name" value="WH_DNA-bd_sf"/>
</dbReference>
<gene>
    <name evidence="6" type="ORF">V4C56_11005</name>
</gene>
<dbReference type="Pfam" id="PF03466">
    <property type="entry name" value="LysR_substrate"/>
    <property type="match status" value="1"/>
</dbReference>
<dbReference type="SUPFAM" id="SSF46785">
    <property type="entry name" value="Winged helix' DNA-binding domain"/>
    <property type="match status" value="1"/>
</dbReference>